<comment type="caution">
    <text evidence="1">The sequence shown here is derived from an EMBL/GenBank/DDBJ whole genome shotgun (WGS) entry which is preliminary data.</text>
</comment>
<protein>
    <submittedName>
        <fullName evidence="1">Uncharacterized protein</fullName>
    </submittedName>
</protein>
<gene>
    <name evidence="1" type="ORF">C2G38_2046037</name>
</gene>
<dbReference type="OrthoDB" id="2414146at2759"/>
<name>A0A397UJ86_9GLOM</name>
<evidence type="ECO:0000313" key="1">
    <source>
        <dbReference type="EMBL" id="RIB07393.1"/>
    </source>
</evidence>
<reference evidence="1 2" key="1">
    <citation type="submission" date="2018-06" db="EMBL/GenBank/DDBJ databases">
        <title>Comparative genomics reveals the genomic features of Rhizophagus irregularis, R. cerebriforme, R. diaphanum and Gigaspora rosea, and their symbiotic lifestyle signature.</title>
        <authorList>
            <person name="Morin E."/>
            <person name="San Clemente H."/>
            <person name="Chen E.C.H."/>
            <person name="De La Providencia I."/>
            <person name="Hainaut M."/>
            <person name="Kuo A."/>
            <person name="Kohler A."/>
            <person name="Murat C."/>
            <person name="Tang N."/>
            <person name="Roy S."/>
            <person name="Loubradou J."/>
            <person name="Henrissat B."/>
            <person name="Grigoriev I.V."/>
            <person name="Corradi N."/>
            <person name="Roux C."/>
            <person name="Martin F.M."/>
        </authorList>
    </citation>
    <scope>NUCLEOTIDE SEQUENCE [LARGE SCALE GENOMIC DNA]</scope>
    <source>
        <strain evidence="1 2">DAOM 194757</strain>
    </source>
</reference>
<accession>A0A397UJ86</accession>
<organism evidence="1 2">
    <name type="scientific">Gigaspora rosea</name>
    <dbReference type="NCBI Taxonomy" id="44941"/>
    <lineage>
        <taxon>Eukaryota</taxon>
        <taxon>Fungi</taxon>
        <taxon>Fungi incertae sedis</taxon>
        <taxon>Mucoromycota</taxon>
        <taxon>Glomeromycotina</taxon>
        <taxon>Glomeromycetes</taxon>
        <taxon>Diversisporales</taxon>
        <taxon>Gigasporaceae</taxon>
        <taxon>Gigaspora</taxon>
    </lineage>
</organism>
<dbReference type="EMBL" id="QKWP01001663">
    <property type="protein sequence ID" value="RIB07393.1"/>
    <property type="molecule type" value="Genomic_DNA"/>
</dbReference>
<dbReference type="AlphaFoldDB" id="A0A397UJ86"/>
<dbReference type="Proteomes" id="UP000266673">
    <property type="component" value="Unassembled WGS sequence"/>
</dbReference>
<evidence type="ECO:0000313" key="2">
    <source>
        <dbReference type="Proteomes" id="UP000266673"/>
    </source>
</evidence>
<keyword evidence="2" id="KW-1185">Reference proteome</keyword>
<proteinExistence type="predicted"/>
<sequence length="824" mass="95515">MTDSKNCMNCETTGPTIFRSLKGEKWEEVENNGLTKVTWTKGGKLCHNCYMNFVANPLRRGAKRVKVEVEEVKVTTSEEIEENVETMDEEVSMIDLVRTIEAMSRLFYEREHVKKEGPIYSYDELRKVFQANKYLENFLDQLYLAARPLERGEKTMNRIKKSIIHICYLLASLNNTKINSFKFDVAYYLDSAGTSNEGIDTLANLGVSTMSRSVDRRKKKIADAHEKYVENALSKYLDKAFVLNIDDYHNIHVPRQSDSTSTSRPAHMATIVANPCSITAIPRNGMLNPKFIDSELIIKHLDERFITTLGIPYHERCQNYRGECFDDKLIEKLTLHSYNDRLVEKASDRHIQNAILFDFVGGNLKGVEDYTKALQIVYNQESMQEYLSNHVIPIVADWPGQFFIRKAIAHRLLLDNEVIPSFVTSFLPIMGPLHVSLNSRELVFKQNSLLFNDIYKGIFGKKKNLGKKPRPWRIDLILHLMRAAWLDISNIVYSKFGHTCKNIKFLYLTDLLNNLIPLVLDVYAVHHREGDWAAYEEACFRCWSDLFLRFDRRNYKRAPLMFFSDIFFWTETNHPIMNMITKHLASLSDCPVETVHSIIRRRTAKFFTADQLQKEARFMFQTREDNAFRQHFVNSMKYPYKPKQLHMLSQKCATLLLEIFTKMYKSRHLYPLIISSSDNGINTYKLPSLGYEITDRHLPRGFVNSRKPYTSVLCDFLHCDCISYTNCFDNGIVLACGHGYHSRCLRICNFKCLICLDYLQNKIKINIEALKVSMTKNLGENEFIEEHTKDTGEDELDDTEAVAGDIGIEDNLLENAKKSFLNIK</sequence>